<keyword evidence="1" id="KW-0500">Molybdenum</keyword>
<feature type="region of interest" description="Disordered" evidence="3">
    <location>
        <begin position="1"/>
        <end position="24"/>
    </location>
</feature>
<feature type="domain" description="Aldehyde oxidase/xanthine dehydrogenase a/b hammerhead" evidence="4">
    <location>
        <begin position="32"/>
        <end position="150"/>
    </location>
</feature>
<accession>A0A543GCE7</accession>
<protein>
    <submittedName>
        <fullName evidence="5">Xanthine dehydrogenase YagR molybdenum-binding subunit</fullName>
    </submittedName>
</protein>
<gene>
    <name evidence="5" type="ORF">FB388_1092</name>
</gene>
<dbReference type="SUPFAM" id="SSF54665">
    <property type="entry name" value="CO dehydrogenase molybdoprotein N-domain-like"/>
    <property type="match status" value="1"/>
</dbReference>
<dbReference type="SMART" id="SM01008">
    <property type="entry name" value="Ald_Xan_dh_C"/>
    <property type="match status" value="1"/>
</dbReference>
<dbReference type="Gene3D" id="3.30.365.10">
    <property type="entry name" value="Aldehyde oxidase/xanthine dehydrogenase, molybdopterin binding domain"/>
    <property type="match status" value="4"/>
</dbReference>
<keyword evidence="6" id="KW-1185">Reference proteome</keyword>
<evidence type="ECO:0000313" key="5">
    <source>
        <dbReference type="EMBL" id="TQM43742.1"/>
    </source>
</evidence>
<dbReference type="Pfam" id="PF01315">
    <property type="entry name" value="Ald_Xan_dh_C"/>
    <property type="match status" value="1"/>
</dbReference>
<dbReference type="EMBL" id="VFPH01000001">
    <property type="protein sequence ID" value="TQM43742.1"/>
    <property type="molecule type" value="Genomic_DNA"/>
</dbReference>
<organism evidence="5 6">
    <name type="scientific">Pseudonocardia cypriaca</name>
    <dbReference type="NCBI Taxonomy" id="882449"/>
    <lineage>
        <taxon>Bacteria</taxon>
        <taxon>Bacillati</taxon>
        <taxon>Actinomycetota</taxon>
        <taxon>Actinomycetes</taxon>
        <taxon>Pseudonocardiales</taxon>
        <taxon>Pseudonocardiaceae</taxon>
        <taxon>Pseudonocardia</taxon>
    </lineage>
</organism>
<evidence type="ECO:0000313" key="6">
    <source>
        <dbReference type="Proteomes" id="UP000319818"/>
    </source>
</evidence>
<evidence type="ECO:0000256" key="1">
    <source>
        <dbReference type="ARBA" id="ARBA00022505"/>
    </source>
</evidence>
<feature type="compositionally biased region" description="Low complexity" evidence="3">
    <location>
        <begin position="1"/>
        <end position="15"/>
    </location>
</feature>
<proteinExistence type="predicted"/>
<dbReference type="RefSeq" id="WP_246121637.1">
    <property type="nucleotide sequence ID" value="NZ_VFPH01000001.1"/>
</dbReference>
<reference evidence="5 6" key="1">
    <citation type="submission" date="2019-06" db="EMBL/GenBank/DDBJ databases">
        <title>Sequencing the genomes of 1000 actinobacteria strains.</title>
        <authorList>
            <person name="Klenk H.-P."/>
        </authorList>
    </citation>
    <scope>NUCLEOTIDE SEQUENCE [LARGE SCALE GENOMIC DNA]</scope>
    <source>
        <strain evidence="5 6">DSM 45511</strain>
    </source>
</reference>
<evidence type="ECO:0000256" key="2">
    <source>
        <dbReference type="ARBA" id="ARBA00023002"/>
    </source>
</evidence>
<dbReference type="Gene3D" id="3.90.1170.50">
    <property type="entry name" value="Aldehyde oxidase/xanthine dehydrogenase, a/b hammerhead"/>
    <property type="match status" value="1"/>
</dbReference>
<name>A0A543GCE7_9PSEU</name>
<dbReference type="InterPro" id="IPR037165">
    <property type="entry name" value="AldOxase/xan_DH_Mopterin-bd_sf"/>
</dbReference>
<dbReference type="InterPro" id="IPR008274">
    <property type="entry name" value="AldOxase/xan_DH_MoCoBD1"/>
</dbReference>
<dbReference type="Pfam" id="PF02738">
    <property type="entry name" value="MoCoBD_1"/>
    <property type="match status" value="1"/>
</dbReference>
<dbReference type="AlphaFoldDB" id="A0A543GCE7"/>
<sequence>MNRSQSMQSPSIQPQNAVGAPVPRVDGRLKVTGAARYPADHGRADGIEGAVHAVLVDSTIGRGRITGVDTRAAEGLPGVLAVFHHGNAPRLPYRDNPFPDSINPPGERLRAFQDDRVRFFGQPVAVVVATTLEEARHAARLVDVRYDAERVATDLAADAPAAEPETYARGDVEAALGSAEVRLEMTYHLGRNHHNAMEPHAVIARWDGDRLTVWEKTQWVADPRNELAAVFGIPQESVRCLSTVVGGAFGNGGRTWVHSVIAALAAREVRRPVKLVMTRKQLYSGVGYRPAYEYGVRLGSDRSGRVTAMAHDVRGETSRYETHADDMSLGRMLYATPHVGQTVSLVPLDVNTPTWMRGPGWSTAAYALECSMDELAHELGIDPIELRLRNEPESDPATGSPFSTRRLRDCYAIGAREFGWDRRNPAPAATRDGDWLIGTGFAAGAYATERMNAQAYARLDADGRAVVQSATSDIGPGTATSMSQVAADALGIAVEAVRFDLGDSLLPPAPVQALAWTMLSVGSAVQNACDLLRVQAVDLAVTDPGSPLHGAAPGTVVVRDGRMSVGTHPGRGETYQQLMGRNNRAHLEVIGSYEPPEESGFSMYSYSAIFAEVAVDARLGLVRVRRMLGVFDAGRIINPTLADSQAHGGMIGGIGQALLEHTVTDHRDGRIVNADFAGYLVPVNADVPDVRAIYVDGEDREADPIGVKGLGEIVIVGVAPAIANAVFHATGRRVRELPITPEALLG</sequence>
<dbReference type="GO" id="GO:0016491">
    <property type="term" value="F:oxidoreductase activity"/>
    <property type="evidence" value="ECO:0007669"/>
    <property type="project" value="UniProtKB-KW"/>
</dbReference>
<dbReference type="Pfam" id="PF20256">
    <property type="entry name" value="MoCoBD_2"/>
    <property type="match status" value="1"/>
</dbReference>
<evidence type="ECO:0000259" key="4">
    <source>
        <dbReference type="SMART" id="SM01008"/>
    </source>
</evidence>
<dbReference type="InterPro" id="IPR046867">
    <property type="entry name" value="AldOxase/xan_DH_MoCoBD2"/>
</dbReference>
<dbReference type="Proteomes" id="UP000319818">
    <property type="component" value="Unassembled WGS sequence"/>
</dbReference>
<dbReference type="PANTHER" id="PTHR11908:SF132">
    <property type="entry name" value="ALDEHYDE OXIDASE 1-RELATED"/>
    <property type="match status" value="1"/>
</dbReference>
<dbReference type="InterPro" id="IPR036856">
    <property type="entry name" value="Ald_Oxase/Xan_DH_a/b_sf"/>
</dbReference>
<keyword evidence="2" id="KW-0560">Oxidoreductase</keyword>
<dbReference type="InterPro" id="IPR000674">
    <property type="entry name" value="Ald_Oxase/Xan_DH_a/b"/>
</dbReference>
<dbReference type="SUPFAM" id="SSF56003">
    <property type="entry name" value="Molybdenum cofactor-binding domain"/>
    <property type="match status" value="1"/>
</dbReference>
<dbReference type="PANTHER" id="PTHR11908">
    <property type="entry name" value="XANTHINE DEHYDROGENASE"/>
    <property type="match status" value="1"/>
</dbReference>
<comment type="caution">
    <text evidence="5">The sequence shown here is derived from an EMBL/GenBank/DDBJ whole genome shotgun (WGS) entry which is preliminary data.</text>
</comment>
<dbReference type="GO" id="GO:0005506">
    <property type="term" value="F:iron ion binding"/>
    <property type="evidence" value="ECO:0007669"/>
    <property type="project" value="InterPro"/>
</dbReference>
<evidence type="ECO:0000256" key="3">
    <source>
        <dbReference type="SAM" id="MobiDB-lite"/>
    </source>
</evidence>
<dbReference type="InterPro" id="IPR016208">
    <property type="entry name" value="Ald_Oxase/xanthine_DH-like"/>
</dbReference>